<evidence type="ECO:0000256" key="7">
    <source>
        <dbReference type="SAM" id="SignalP"/>
    </source>
</evidence>
<keyword evidence="4" id="KW-0472">Membrane</keyword>
<feature type="signal peptide" evidence="7">
    <location>
        <begin position="1"/>
        <end position="25"/>
    </location>
</feature>
<proteinExistence type="inferred from homology"/>
<evidence type="ECO:0000256" key="5">
    <source>
        <dbReference type="RuleBase" id="RU003495"/>
    </source>
</evidence>
<dbReference type="HOGENOM" id="CLU_042923_3_4_0"/>
<dbReference type="InterPro" id="IPR012997">
    <property type="entry name" value="RplA"/>
</dbReference>
<feature type="domain" description="SPOR" evidence="9">
    <location>
        <begin position="204"/>
        <end position="271"/>
    </location>
</feature>
<reference evidence="10 11" key="1">
    <citation type="journal article" date="2013" name="Front. Microbiol.">
        <title>The genome of Nitrospina gracilis illuminates the metabolism and evolution of the major marine nitrite oxidizer.</title>
        <authorList>
            <person name="Luecker S."/>
            <person name="Nowka B."/>
            <person name="Rattei T."/>
            <person name="Spieck E."/>
            <person name="and Daims H."/>
        </authorList>
    </citation>
    <scope>NUCLEOTIDE SEQUENCE [LARGE SCALE GENOMIC DNA]</scope>
    <source>
        <strain evidence="10 11">3/211</strain>
    </source>
</reference>
<organism evidence="10 11">
    <name type="scientific">Nitrospina gracilis (strain 3/211)</name>
    <dbReference type="NCBI Taxonomy" id="1266370"/>
    <lineage>
        <taxon>Bacteria</taxon>
        <taxon>Pseudomonadati</taxon>
        <taxon>Nitrospinota/Tectimicrobiota group</taxon>
        <taxon>Nitrospinota</taxon>
        <taxon>Nitrospinia</taxon>
        <taxon>Nitrospinales</taxon>
        <taxon>Nitrospinaceae</taxon>
        <taxon>Nitrospina</taxon>
    </lineage>
</organism>
<dbReference type="STRING" id="1266370.NITGR_950018"/>
<feature type="chain" id="PRO_5009992254" description="Probable endolytic peptidoglycan transglycosylase RlpA" evidence="7">
    <location>
        <begin position="26"/>
        <end position="286"/>
    </location>
</feature>
<evidence type="ECO:0000259" key="9">
    <source>
        <dbReference type="Pfam" id="PF05036"/>
    </source>
</evidence>
<evidence type="ECO:0000256" key="4">
    <source>
        <dbReference type="HAMAP-Rule" id="MF_02071"/>
    </source>
</evidence>
<keyword evidence="4" id="KW-0564">Palmitate</keyword>
<dbReference type="InterPro" id="IPR036908">
    <property type="entry name" value="RlpA-like_sf"/>
</dbReference>
<dbReference type="SUPFAM" id="SSF50685">
    <property type="entry name" value="Barwin-like endoglucanases"/>
    <property type="match status" value="1"/>
</dbReference>
<protein>
    <recommendedName>
        <fullName evidence="4">Probable endolytic peptidoglycan transglycosylase RlpA</fullName>
        <ecNumber evidence="4">4.2.2.-</ecNumber>
    </recommendedName>
</protein>
<keyword evidence="2 4" id="KW-0456">Lyase</keyword>
<dbReference type="Gene3D" id="3.30.70.1070">
    <property type="entry name" value="Sporulation related repeat"/>
    <property type="match status" value="1"/>
</dbReference>
<comment type="function">
    <text evidence="4">Lytic transglycosylase with a strong preference for naked glycan strands that lack stem peptides.</text>
</comment>
<dbReference type="EMBL" id="CAQJ01000105">
    <property type="protein sequence ID" value="CCQ92060.1"/>
    <property type="molecule type" value="Genomic_DNA"/>
</dbReference>
<dbReference type="RefSeq" id="WP_005011539.1">
    <property type="nucleotide sequence ID" value="NZ_HG422173.1"/>
</dbReference>
<dbReference type="Pfam" id="PF03330">
    <property type="entry name" value="DPBB_1"/>
    <property type="match status" value="1"/>
</dbReference>
<keyword evidence="4 10" id="KW-0449">Lipoprotein</keyword>
<dbReference type="SUPFAM" id="SSF110997">
    <property type="entry name" value="Sporulation related repeat"/>
    <property type="match status" value="1"/>
</dbReference>
<evidence type="ECO:0000256" key="6">
    <source>
        <dbReference type="SAM" id="MobiDB-lite"/>
    </source>
</evidence>
<evidence type="ECO:0000313" key="11">
    <source>
        <dbReference type="Proteomes" id="UP000011704"/>
    </source>
</evidence>
<keyword evidence="11" id="KW-1185">Reference proteome</keyword>
<dbReference type="GO" id="GO:0071555">
    <property type="term" value="P:cell wall organization"/>
    <property type="evidence" value="ECO:0007669"/>
    <property type="project" value="UniProtKB-KW"/>
</dbReference>
<dbReference type="EC" id="4.2.2.-" evidence="4"/>
<evidence type="ECO:0000256" key="2">
    <source>
        <dbReference type="ARBA" id="ARBA00023239"/>
    </source>
</evidence>
<dbReference type="CDD" id="cd22268">
    <property type="entry name" value="DPBB_RlpA-like"/>
    <property type="match status" value="1"/>
</dbReference>
<dbReference type="AlphaFoldDB" id="M1YNG9"/>
<comment type="similarity">
    <text evidence="4 5">Belongs to the RlpA family.</text>
</comment>
<gene>
    <name evidence="4" type="primary">rlpA</name>
    <name evidence="10" type="ORF">NITGR_950018</name>
</gene>
<dbReference type="GO" id="GO:0008932">
    <property type="term" value="F:lytic endotransglycosylase activity"/>
    <property type="evidence" value="ECO:0007669"/>
    <property type="project" value="UniProtKB-UniRule"/>
</dbReference>
<dbReference type="Pfam" id="PF05036">
    <property type="entry name" value="SPOR"/>
    <property type="match status" value="1"/>
</dbReference>
<comment type="subcellular location">
    <subcellularLocation>
        <location evidence="4">Cell membrane</location>
        <topology evidence="4">Lipid-anchor</topology>
    </subcellularLocation>
</comment>
<evidence type="ECO:0000256" key="1">
    <source>
        <dbReference type="ARBA" id="ARBA00022729"/>
    </source>
</evidence>
<dbReference type="Gene3D" id="2.40.40.10">
    <property type="entry name" value="RlpA-like domain"/>
    <property type="match status" value="1"/>
</dbReference>
<evidence type="ECO:0000259" key="8">
    <source>
        <dbReference type="Pfam" id="PF03330"/>
    </source>
</evidence>
<dbReference type="GO" id="GO:0005886">
    <property type="term" value="C:plasma membrane"/>
    <property type="evidence" value="ECO:0007669"/>
    <property type="project" value="UniProtKB-SubCell"/>
</dbReference>
<dbReference type="NCBIfam" id="TIGR00413">
    <property type="entry name" value="rlpA"/>
    <property type="match status" value="1"/>
</dbReference>
<feature type="domain" description="RlpA-like protein double-psi beta-barrel" evidence="8">
    <location>
        <begin position="92"/>
        <end position="181"/>
    </location>
</feature>
<keyword evidence="4" id="KW-1003">Cell membrane</keyword>
<dbReference type="GO" id="GO:0000270">
    <property type="term" value="P:peptidoglycan metabolic process"/>
    <property type="evidence" value="ECO:0007669"/>
    <property type="project" value="UniProtKB-UniRule"/>
</dbReference>
<dbReference type="InterPro" id="IPR009009">
    <property type="entry name" value="RlpA-like_DPBB"/>
</dbReference>
<dbReference type="Proteomes" id="UP000011704">
    <property type="component" value="Unassembled WGS sequence"/>
</dbReference>
<dbReference type="InterPro" id="IPR034718">
    <property type="entry name" value="RlpA"/>
</dbReference>
<dbReference type="GO" id="GO:0042834">
    <property type="term" value="F:peptidoglycan binding"/>
    <property type="evidence" value="ECO:0007669"/>
    <property type="project" value="InterPro"/>
</dbReference>
<keyword evidence="3 4" id="KW-0961">Cell wall biogenesis/degradation</keyword>
<keyword evidence="1 7" id="KW-0732">Signal</keyword>
<dbReference type="InterPro" id="IPR036680">
    <property type="entry name" value="SPOR-like_sf"/>
</dbReference>
<name>M1YNG9_NITG3</name>
<dbReference type="PANTHER" id="PTHR34183">
    <property type="entry name" value="ENDOLYTIC PEPTIDOGLYCAN TRANSGLYCOSYLASE RLPA"/>
    <property type="match status" value="1"/>
</dbReference>
<evidence type="ECO:0000256" key="3">
    <source>
        <dbReference type="ARBA" id="ARBA00023316"/>
    </source>
</evidence>
<dbReference type="InParanoid" id="M1YNG9"/>
<dbReference type="HAMAP" id="MF_02071">
    <property type="entry name" value="RlpA"/>
    <property type="match status" value="1"/>
</dbReference>
<dbReference type="PROSITE" id="PS51257">
    <property type="entry name" value="PROKAR_LIPOPROTEIN"/>
    <property type="match status" value="1"/>
</dbReference>
<feature type="region of interest" description="Disordered" evidence="6">
    <location>
        <begin position="41"/>
        <end position="69"/>
    </location>
</feature>
<dbReference type="PANTHER" id="PTHR34183:SF1">
    <property type="entry name" value="ENDOLYTIC PEPTIDOGLYCAN TRANSGLYCOSYLASE RLPA"/>
    <property type="match status" value="1"/>
</dbReference>
<dbReference type="InterPro" id="IPR007730">
    <property type="entry name" value="SPOR-like_dom"/>
</dbReference>
<comment type="caution">
    <text evidence="10">The sequence shown here is derived from an EMBL/GenBank/DDBJ whole genome shotgun (WGS) entry which is preliminary data.</text>
</comment>
<evidence type="ECO:0000313" key="10">
    <source>
        <dbReference type="EMBL" id="CCQ92060.1"/>
    </source>
</evidence>
<sequence>MESRQRFSLTCKGLFILWVLAIASACTHDLTPAMGHGHGALSPALKRTDNLNSKRMPTKPVSHESPTLDETMPYDVEGKVYQPLDRADGFSEEGVASWYGHPFHGQATSNKEVYNMNALTAAHKTLPFHSRVRVTNLENGKEVTVRINDRGPFVGDRVIDLSFKAAQLLGMADQGTARVRVTVLESGTARKPEVTLASGPGTVFYSIQLGLFENRNSAEQLSRQYDGEVRPVDRDGQTWYQVIAGHAPDYENAILLREKLRGQGREDAFIIRNWRPSSAALNNRLP</sequence>
<accession>M1YNG9</accession>